<protein>
    <submittedName>
        <fullName evidence="1">Uncharacterized protein</fullName>
    </submittedName>
</protein>
<sequence length="814" mass="90445">MAIFWSKEDELDLLSALEHSLQDQHNASTAFYTAVTDYYNTQHDVARGTRSVEAKLRTLWAKHKDDTSVAFGTLVDAAVKSHPQNRDANVLQSVTNVSSKVAAQQRRATMSRRCAECRARNNKRRCTHNIDQHDEPTERRAGSKKRRKHLSDDEDWNPKRRKITKRTKTTMPEGTETEARSLCHDEDTILSDPLPSAREEDGTDGAELGGYPAPTQTVGQTIGEGEGNSVTTLPGPPSSPINRTTAETATSHTVPTLRGEVSSFGTQRRQDEIDATGPTVSVARGSKRSFEGDDGSVSSVKKQKKVATQSNNTQASSTGDGHPPLIPTTRQHGSLLPCDDVPHVGKEQEPPADEQTSSRVVDNNHHVSAPDPISEPLVPDVELSQEQLALLVKHKNMQIDNLLATNSELKEVVKAKDLLLKNQGIYIRNLGTALCNSSKEATLFENEARDRARVIERLTDKNPTNRSLEDDLVSLRKENHELRMRLERQLENIRALRDSSWIQPISPENGFGEAVKDAMRDIYLDTAFISNQMGGFCPIPLLAGHAELEVLMRLILGLQLMDTCSLEAMSSLTRLDVCEVFQALVAAAVVEWVLESDEFPAIETTPVLEEYRAYFASRDELEQLRTIDHSAHLSLFDDKEFWTQTMRARSQYLAAKFVETVGPLFSAAAQASCPPADSEKLSEIFNNALTIKLITVKATGRYEAVLPAPGDPFDKNVMCTTYLAYMKRNKKGGPNGGHPAADAKVYLGFLPIIYRYEIGDFDASPIEERVATAKNFIKPTAEQRLVREPLTMAVVYTEDYGLTELQKNLWFPKV</sequence>
<proteinExistence type="predicted"/>
<dbReference type="Proteomes" id="UP001186974">
    <property type="component" value="Unassembled WGS sequence"/>
</dbReference>
<dbReference type="EMBL" id="JAWDJW010000162">
    <property type="protein sequence ID" value="KAK3081442.1"/>
    <property type="molecule type" value="Genomic_DNA"/>
</dbReference>
<name>A0ACC3DXL0_9PEZI</name>
<gene>
    <name evidence="1" type="ORF">LTS18_006643</name>
</gene>
<evidence type="ECO:0000313" key="2">
    <source>
        <dbReference type="Proteomes" id="UP001186974"/>
    </source>
</evidence>
<comment type="caution">
    <text evidence="1">The sequence shown here is derived from an EMBL/GenBank/DDBJ whole genome shotgun (WGS) entry which is preliminary data.</text>
</comment>
<keyword evidence="2" id="KW-1185">Reference proteome</keyword>
<evidence type="ECO:0000313" key="1">
    <source>
        <dbReference type="EMBL" id="KAK3081442.1"/>
    </source>
</evidence>
<organism evidence="1 2">
    <name type="scientific">Coniosporium uncinatum</name>
    <dbReference type="NCBI Taxonomy" id="93489"/>
    <lineage>
        <taxon>Eukaryota</taxon>
        <taxon>Fungi</taxon>
        <taxon>Dikarya</taxon>
        <taxon>Ascomycota</taxon>
        <taxon>Pezizomycotina</taxon>
        <taxon>Dothideomycetes</taxon>
        <taxon>Dothideomycetes incertae sedis</taxon>
        <taxon>Coniosporium</taxon>
    </lineage>
</organism>
<accession>A0ACC3DXL0</accession>
<reference evidence="1" key="1">
    <citation type="submission" date="2024-09" db="EMBL/GenBank/DDBJ databases">
        <title>Black Yeasts Isolated from many extreme environments.</title>
        <authorList>
            <person name="Coleine C."/>
            <person name="Stajich J.E."/>
            <person name="Selbmann L."/>
        </authorList>
    </citation>
    <scope>NUCLEOTIDE SEQUENCE</scope>
    <source>
        <strain evidence="1">CCFEE 5737</strain>
    </source>
</reference>